<dbReference type="PANTHER" id="PTHR21301">
    <property type="entry name" value="REVERSE TRANSCRIPTASE"/>
    <property type="match status" value="1"/>
</dbReference>
<evidence type="ECO:0008006" key="3">
    <source>
        <dbReference type="Google" id="ProtNLM"/>
    </source>
</evidence>
<comment type="caution">
    <text evidence="1">The sequence shown here is derived from an EMBL/GenBank/DDBJ whole genome shotgun (WGS) entry which is preliminary data.</text>
</comment>
<organism evidence="1 2">
    <name type="scientific">Pocillopora meandrina</name>
    <dbReference type="NCBI Taxonomy" id="46732"/>
    <lineage>
        <taxon>Eukaryota</taxon>
        <taxon>Metazoa</taxon>
        <taxon>Cnidaria</taxon>
        <taxon>Anthozoa</taxon>
        <taxon>Hexacorallia</taxon>
        <taxon>Scleractinia</taxon>
        <taxon>Astrocoeniina</taxon>
        <taxon>Pocilloporidae</taxon>
        <taxon>Pocillopora</taxon>
    </lineage>
</organism>
<evidence type="ECO:0000313" key="1">
    <source>
        <dbReference type="EMBL" id="CAH3158667.1"/>
    </source>
</evidence>
<dbReference type="Proteomes" id="UP001159428">
    <property type="component" value="Unassembled WGS sequence"/>
</dbReference>
<dbReference type="EMBL" id="CALNXJ010000068">
    <property type="protein sequence ID" value="CAH3158667.1"/>
    <property type="molecule type" value="Genomic_DNA"/>
</dbReference>
<keyword evidence="2" id="KW-1185">Reference proteome</keyword>
<proteinExistence type="predicted"/>
<feature type="non-terminal residue" evidence="1">
    <location>
        <position position="1"/>
    </location>
</feature>
<sequence>FKSETTLRSQLVRPKDAVDLDKQDGVVYRILCECGKVYIGETGRPTRDRIKEHDRTIRLARTETSAVSEHAHNTGHKPLWNEVKFIDRDPYYYTRRVKETIHIRLHPNNMNRDSGMEIPEAWMPTIKKNNNRRAVRQRTAEGANH</sequence>
<protein>
    <recommendedName>
        <fullName evidence="3">GIY-YIG domain-containing protein</fullName>
    </recommendedName>
</protein>
<evidence type="ECO:0000313" key="2">
    <source>
        <dbReference type="Proteomes" id="UP001159428"/>
    </source>
</evidence>
<gene>
    <name evidence="1" type="ORF">PMEA_00030552</name>
</gene>
<dbReference type="PANTHER" id="PTHR21301:SF11">
    <property type="entry name" value="GIY-YIG DOMAIN-CONTAINING PROTEIN"/>
    <property type="match status" value="1"/>
</dbReference>
<name>A0AAU9XV26_9CNID</name>
<dbReference type="AlphaFoldDB" id="A0AAU9XV26"/>
<accession>A0AAU9XV26</accession>
<reference evidence="1 2" key="1">
    <citation type="submission" date="2022-05" db="EMBL/GenBank/DDBJ databases">
        <authorList>
            <consortium name="Genoscope - CEA"/>
            <person name="William W."/>
        </authorList>
    </citation>
    <scope>NUCLEOTIDE SEQUENCE [LARGE SCALE GENOMIC DNA]</scope>
</reference>
<dbReference type="CDD" id="cd10442">
    <property type="entry name" value="GIY-YIG_PLEs"/>
    <property type="match status" value="1"/>
</dbReference>